<evidence type="ECO:0000313" key="15">
    <source>
        <dbReference type="EMBL" id="KAG9347821.1"/>
    </source>
</evidence>
<keyword evidence="11" id="KW-0464">Manganese</keyword>
<sequence length="168" mass="19567">MERAFQTALWLLRPEVVFILGDIFDEGKWSSAEDWEDDVRRFQQIFRHPSDTELIVLVGNHDIGFHYEMNWDKLRRFEKVFNASSARIITKKGVNFLLVNSVAMHGDGCPICQAVENELFQLSEALNCSMQVHIIIIIIVMKKYKHMQRNTHNCKQCFKSTQTKAMGC</sequence>
<evidence type="ECO:0000259" key="14">
    <source>
        <dbReference type="Pfam" id="PF00149"/>
    </source>
</evidence>
<dbReference type="SUPFAM" id="SSF56300">
    <property type="entry name" value="Metallo-dependent phosphatases"/>
    <property type="match status" value="1"/>
</dbReference>
<keyword evidence="16" id="KW-1185">Reference proteome</keyword>
<dbReference type="Gene3D" id="3.60.21.10">
    <property type="match status" value="1"/>
</dbReference>
<dbReference type="GO" id="GO:0046872">
    <property type="term" value="F:metal ion binding"/>
    <property type="evidence" value="ECO:0007669"/>
    <property type="project" value="UniProtKB-KW"/>
</dbReference>
<keyword evidence="8" id="KW-0378">Hydrolase</keyword>
<keyword evidence="9" id="KW-1133">Transmembrane helix</keyword>
<dbReference type="EMBL" id="JAFBMS010000012">
    <property type="protein sequence ID" value="KAG9347821.1"/>
    <property type="molecule type" value="Genomic_DNA"/>
</dbReference>
<keyword evidence="10" id="KW-0472">Membrane</keyword>
<feature type="domain" description="Calcineurin-like phosphoesterase" evidence="14">
    <location>
        <begin position="12"/>
        <end position="107"/>
    </location>
</feature>
<comment type="caution">
    <text evidence="15">The sequence shown here is derived from an EMBL/GenBank/DDBJ whole genome shotgun (WGS) entry which is preliminary data.</text>
</comment>
<evidence type="ECO:0000256" key="6">
    <source>
        <dbReference type="ARBA" id="ARBA00022692"/>
    </source>
</evidence>
<evidence type="ECO:0000256" key="11">
    <source>
        <dbReference type="ARBA" id="ARBA00023211"/>
    </source>
</evidence>
<dbReference type="AlphaFoldDB" id="A0A8T2P9B3"/>
<keyword evidence="6" id="KW-0812">Transmembrane</keyword>
<reference evidence="15" key="1">
    <citation type="thesis" date="2021" institute="BYU ScholarsArchive" country="Provo, UT, USA">
        <title>Applications of and Algorithms for Genome Assembly and Genomic Analyses with an Emphasis on Marine Teleosts.</title>
        <authorList>
            <person name="Pickett B.D."/>
        </authorList>
    </citation>
    <scope>NUCLEOTIDE SEQUENCE</scope>
    <source>
        <strain evidence="15">HI-2016</strain>
    </source>
</reference>
<keyword evidence="7" id="KW-0479">Metal-binding</keyword>
<comment type="cofactor">
    <cofactor evidence="1">
        <name>Mn(2+)</name>
        <dbReference type="ChEBI" id="CHEBI:29035"/>
    </cofactor>
</comment>
<dbReference type="Pfam" id="PF00149">
    <property type="entry name" value="Metallophos"/>
    <property type="match status" value="1"/>
</dbReference>
<evidence type="ECO:0000256" key="13">
    <source>
        <dbReference type="ARBA" id="ARBA00093373"/>
    </source>
</evidence>
<comment type="subcellular location">
    <subcellularLocation>
        <location evidence="2">Membrane</location>
        <topology evidence="2">Multi-pass membrane protein</topology>
    </subcellularLocation>
</comment>
<organism evidence="15 16">
    <name type="scientific">Albula glossodonta</name>
    <name type="common">roundjaw bonefish</name>
    <dbReference type="NCBI Taxonomy" id="121402"/>
    <lineage>
        <taxon>Eukaryota</taxon>
        <taxon>Metazoa</taxon>
        <taxon>Chordata</taxon>
        <taxon>Craniata</taxon>
        <taxon>Vertebrata</taxon>
        <taxon>Euteleostomi</taxon>
        <taxon>Actinopterygii</taxon>
        <taxon>Neopterygii</taxon>
        <taxon>Teleostei</taxon>
        <taxon>Albuliformes</taxon>
        <taxon>Albulidae</taxon>
        <taxon>Albula</taxon>
    </lineage>
</organism>
<keyword evidence="5" id="KW-0337">GPI-anchor biosynthesis</keyword>
<evidence type="ECO:0000313" key="16">
    <source>
        <dbReference type="Proteomes" id="UP000824540"/>
    </source>
</evidence>
<evidence type="ECO:0000256" key="2">
    <source>
        <dbReference type="ARBA" id="ARBA00004141"/>
    </source>
</evidence>
<dbReference type="GO" id="GO:0016020">
    <property type="term" value="C:membrane"/>
    <property type="evidence" value="ECO:0007669"/>
    <property type="project" value="UniProtKB-SubCell"/>
</dbReference>
<evidence type="ECO:0000256" key="5">
    <source>
        <dbReference type="ARBA" id="ARBA00022502"/>
    </source>
</evidence>
<protein>
    <recommendedName>
        <fullName evidence="4">Metallophosphoesterase 1</fullName>
    </recommendedName>
    <alternativeName>
        <fullName evidence="12">Post-GPI attachment to proteins factor 5</fullName>
    </alternativeName>
</protein>
<dbReference type="GO" id="GO:0006506">
    <property type="term" value="P:GPI anchor biosynthetic process"/>
    <property type="evidence" value="ECO:0007669"/>
    <property type="project" value="UniProtKB-KW"/>
</dbReference>
<evidence type="ECO:0000256" key="12">
    <source>
        <dbReference type="ARBA" id="ARBA00032172"/>
    </source>
</evidence>
<dbReference type="OrthoDB" id="9984693at2759"/>
<gene>
    <name evidence="15" type="ORF">JZ751_003837</name>
</gene>
<dbReference type="InterPro" id="IPR033308">
    <property type="entry name" value="PGAP5/Cdc1/Ted1"/>
</dbReference>
<evidence type="ECO:0000256" key="7">
    <source>
        <dbReference type="ARBA" id="ARBA00022723"/>
    </source>
</evidence>
<dbReference type="PANTHER" id="PTHR13315">
    <property type="entry name" value="METALLO PHOSPHOESTERASE RELATED"/>
    <property type="match status" value="1"/>
</dbReference>
<name>A0A8T2P9B3_9TELE</name>
<comment type="similarity">
    <text evidence="3">Belongs to the metallophosphoesterase superfamily. MPPE1 family.</text>
</comment>
<evidence type="ECO:0000256" key="1">
    <source>
        <dbReference type="ARBA" id="ARBA00001936"/>
    </source>
</evidence>
<evidence type="ECO:0000256" key="8">
    <source>
        <dbReference type="ARBA" id="ARBA00022801"/>
    </source>
</evidence>
<dbReference type="GO" id="GO:0016787">
    <property type="term" value="F:hydrolase activity"/>
    <property type="evidence" value="ECO:0007669"/>
    <property type="project" value="UniProtKB-KW"/>
</dbReference>
<dbReference type="Proteomes" id="UP000824540">
    <property type="component" value="Unassembled WGS sequence"/>
</dbReference>
<dbReference type="InterPro" id="IPR029052">
    <property type="entry name" value="Metallo-depent_PP-like"/>
</dbReference>
<dbReference type="PANTHER" id="PTHR13315:SF0">
    <property type="entry name" value="METALLOPHOSPHOESTERASE 1"/>
    <property type="match status" value="1"/>
</dbReference>
<evidence type="ECO:0000256" key="9">
    <source>
        <dbReference type="ARBA" id="ARBA00022989"/>
    </source>
</evidence>
<evidence type="ECO:0000256" key="3">
    <source>
        <dbReference type="ARBA" id="ARBA00008895"/>
    </source>
</evidence>
<evidence type="ECO:0000256" key="10">
    <source>
        <dbReference type="ARBA" id="ARBA00023136"/>
    </source>
</evidence>
<comment type="function">
    <text evidence="13">Metallophosphoesterase that catalyzes the removal of a side-chain ethanolamine-phosphate (EtNP) from the second mannose of the GPI-anchor protein intermediate. Participates in the glycan remodeling steps of GPI-anchor maturation to allow an efficient transport of GPI-anchor proteins from the endoplasmic reticulum to the Golgi.</text>
</comment>
<dbReference type="InterPro" id="IPR004843">
    <property type="entry name" value="Calcineurin-like_PHP"/>
</dbReference>
<proteinExistence type="inferred from homology"/>
<evidence type="ECO:0000256" key="4">
    <source>
        <dbReference type="ARBA" id="ARBA00017804"/>
    </source>
</evidence>
<accession>A0A8T2P9B3</accession>